<evidence type="ECO:0000313" key="2">
    <source>
        <dbReference type="EMBL" id="CAK6433928.1"/>
    </source>
</evidence>
<feature type="compositionally biased region" description="Polar residues" evidence="1">
    <location>
        <begin position="1"/>
        <end position="15"/>
    </location>
</feature>
<name>A0ABN9Z8S5_PIPNA</name>
<organism evidence="2 3">
    <name type="scientific">Pipistrellus nathusii</name>
    <name type="common">Nathusius' pipistrelle</name>
    <dbReference type="NCBI Taxonomy" id="59473"/>
    <lineage>
        <taxon>Eukaryota</taxon>
        <taxon>Metazoa</taxon>
        <taxon>Chordata</taxon>
        <taxon>Craniata</taxon>
        <taxon>Vertebrata</taxon>
        <taxon>Euteleostomi</taxon>
        <taxon>Mammalia</taxon>
        <taxon>Eutheria</taxon>
        <taxon>Laurasiatheria</taxon>
        <taxon>Chiroptera</taxon>
        <taxon>Yangochiroptera</taxon>
        <taxon>Vespertilionidae</taxon>
        <taxon>Pipistrellus</taxon>
    </lineage>
</organism>
<feature type="compositionally biased region" description="Acidic residues" evidence="1">
    <location>
        <begin position="53"/>
        <end position="64"/>
    </location>
</feature>
<protein>
    <submittedName>
        <fullName evidence="2">Uncharacterized protein</fullName>
    </submittedName>
</protein>
<dbReference type="Proteomes" id="UP001314169">
    <property type="component" value="Chromosome 10"/>
</dbReference>
<feature type="region of interest" description="Disordered" evidence="1">
    <location>
        <begin position="45"/>
        <end position="94"/>
    </location>
</feature>
<dbReference type="EMBL" id="OY882867">
    <property type="protein sequence ID" value="CAK6433928.1"/>
    <property type="molecule type" value="Genomic_DNA"/>
</dbReference>
<accession>A0ABN9Z8S5</accession>
<evidence type="ECO:0000313" key="3">
    <source>
        <dbReference type="Proteomes" id="UP001314169"/>
    </source>
</evidence>
<evidence type="ECO:0000256" key="1">
    <source>
        <dbReference type="SAM" id="MobiDB-lite"/>
    </source>
</evidence>
<sequence length="94" mass="10837">MQEWQQKSITHNTLQALGISDESVSKKGRSGKIFEFFSNQEMKSFTEDKESFNEEENMGGENGEENYFTETNSQDPRKEREAEEESGEEKSVAE</sequence>
<keyword evidence="3" id="KW-1185">Reference proteome</keyword>
<reference evidence="2" key="1">
    <citation type="submission" date="2023-12" db="EMBL/GenBank/DDBJ databases">
        <authorList>
            <person name="Brown T."/>
        </authorList>
    </citation>
    <scope>NUCLEOTIDE SEQUENCE</scope>
</reference>
<gene>
    <name evidence="2" type="ORF">MPIPNATIZW_LOCUS2234</name>
</gene>
<proteinExistence type="predicted"/>
<feature type="region of interest" description="Disordered" evidence="1">
    <location>
        <begin position="1"/>
        <end position="29"/>
    </location>
</feature>